<dbReference type="EMBL" id="CABPSA010000009">
    <property type="protein sequence ID" value="VVE48193.1"/>
    <property type="molecule type" value="Genomic_DNA"/>
</dbReference>
<organism evidence="2 3">
    <name type="scientific">Pandoraea commovens</name>
    <dbReference type="NCBI Taxonomy" id="2508289"/>
    <lineage>
        <taxon>Bacteria</taxon>
        <taxon>Pseudomonadati</taxon>
        <taxon>Pseudomonadota</taxon>
        <taxon>Betaproteobacteria</taxon>
        <taxon>Burkholderiales</taxon>
        <taxon>Burkholderiaceae</taxon>
        <taxon>Pandoraea</taxon>
    </lineage>
</organism>
<dbReference type="Pfam" id="PF04830">
    <property type="entry name" value="DUF637"/>
    <property type="match status" value="1"/>
</dbReference>
<feature type="domain" description="DUF637" evidence="1">
    <location>
        <begin position="523"/>
        <end position="675"/>
    </location>
</feature>
<proteinExistence type="predicted"/>
<accession>A0A5E4YJN7</accession>
<sequence>MVNSAQTLNAYWHSHWVQETGMFESDKRHDVWSCGSAAECTSLYGDAYTSVGGVINPPTPVGNIAATIQAPNLTVTSGGQIVNVGNVVGQSVSLTGTSLVNGITTANTYTPQVGNAPQVISLAPANGGLNLTIPASLGGAGSSILTGATGQQNGPSYVVGGLGATLDPVSPQVLLSNLPASLQPSTTTFYFSPQQEAIQLQQAALMQTGKASFINGLSTDSTSQLSVNDQQKLVMYGNAVEYAKTNNIQLGQALTPEQIAGLSQPMLWYVEQTVPEPGCAATGNAKCPTVTALMPQVYLPENFTALSAGGQILASNDLSLNFGSTATGGSILNTGSITSGGTLTVNTGALTNRANVVDVGEIWSYIKDAGYLKTTGTMVQPGGFMSAAAGGLTLNVDQFNQIGGALQLLDPNGQVDQAATQAFIAGVAAQLGDNFVQQTLQNDLHTDFVKQGGNFGIQQVGMIMAAAMTGAALGPLFSGMIAAQLGTTAATFVAGGLGNVMASAALTAMASSTLTQVMFTGSLDFGSVLKTGLSAAITAGLLDGITYSAKDGFDFASKVSDNSLSRLAGVKPTFVDGAVSQAGATTAGQWFTQGVAILGQSVIQAGVQSTIQGGSFLDALKVSGVSNLSAALAYQIGSLGAETLGQTGYVGAHAVLGCAAGAAVGSGCAGGAIGAGVSALVADDIARAVTNGKGVTDPAQLAIIASATQLLSAVIAGAVGANPNAAARAAQNETLNNACAPGHECGTFTSALKDTVRATANAGLGIAEAVPNLVGGALPGFPDYVPFLDKYKLAYDDPDFGELTSFLLSLGIAKAAGKPVANEASEATRPASAANTAAGTANSVSGARLSMQLSAEQSAGTRAPTSISSYSDHAIQQIAGRDGGIGVSRAAVNDAFANPTAIQYVPSKYGPTFKYVGQNATVVVNSQGNVVTAWGTSAAGVRK</sequence>
<dbReference type="AlphaFoldDB" id="A0A5E4YJN7"/>
<gene>
    <name evidence="2" type="primary">cdiA2_2</name>
    <name evidence="2" type="ORF">PCO31010_04540</name>
</gene>
<protein>
    <submittedName>
        <fullName evidence="2">tRNA nuclease CdiA-2</fullName>
        <ecNumber evidence="2">3.1.-.-</ecNumber>
    </submittedName>
</protein>
<dbReference type="InterPro" id="IPR006915">
    <property type="entry name" value="DUF637_hemagglutn_put"/>
</dbReference>
<name>A0A5E4YJN7_9BURK</name>
<keyword evidence="2" id="KW-0378">Hydrolase</keyword>
<evidence type="ECO:0000259" key="1">
    <source>
        <dbReference type="Pfam" id="PF04830"/>
    </source>
</evidence>
<dbReference type="GO" id="GO:0016787">
    <property type="term" value="F:hydrolase activity"/>
    <property type="evidence" value="ECO:0007669"/>
    <property type="project" value="UniProtKB-KW"/>
</dbReference>
<evidence type="ECO:0000313" key="2">
    <source>
        <dbReference type="EMBL" id="VVE48193.1"/>
    </source>
</evidence>
<dbReference type="Proteomes" id="UP000343335">
    <property type="component" value="Unassembled WGS sequence"/>
</dbReference>
<evidence type="ECO:0000313" key="3">
    <source>
        <dbReference type="Proteomes" id="UP000343335"/>
    </source>
</evidence>
<dbReference type="EC" id="3.1.-.-" evidence="2"/>
<reference evidence="2 3" key="1">
    <citation type="submission" date="2019-08" db="EMBL/GenBank/DDBJ databases">
        <authorList>
            <person name="Peeters C."/>
        </authorList>
    </citation>
    <scope>NUCLEOTIDE SEQUENCE [LARGE SCALE GENOMIC DNA]</scope>
    <source>
        <strain evidence="2 3">LMG 31010</strain>
    </source>
</reference>